<dbReference type="AlphaFoldDB" id="A0A6L2LUW8"/>
<name>A0A6L2LUW8_TANCI</name>
<protein>
    <submittedName>
        <fullName evidence="1">Uncharacterized protein</fullName>
    </submittedName>
</protein>
<reference evidence="1" key="1">
    <citation type="journal article" date="2019" name="Sci. Rep.">
        <title>Draft genome of Tanacetum cinerariifolium, the natural source of mosquito coil.</title>
        <authorList>
            <person name="Yamashiro T."/>
            <person name="Shiraishi A."/>
            <person name="Satake H."/>
            <person name="Nakayama K."/>
        </authorList>
    </citation>
    <scope>NUCLEOTIDE SEQUENCE</scope>
</reference>
<dbReference type="EMBL" id="BKCJ010005191">
    <property type="protein sequence ID" value="GEU65388.1"/>
    <property type="molecule type" value="Genomic_DNA"/>
</dbReference>
<proteinExistence type="predicted"/>
<comment type="caution">
    <text evidence="1">The sequence shown here is derived from an EMBL/GenBank/DDBJ whole genome shotgun (WGS) entry which is preliminary data.</text>
</comment>
<organism evidence="1">
    <name type="scientific">Tanacetum cinerariifolium</name>
    <name type="common">Dalmatian daisy</name>
    <name type="synonym">Chrysanthemum cinerariifolium</name>
    <dbReference type="NCBI Taxonomy" id="118510"/>
    <lineage>
        <taxon>Eukaryota</taxon>
        <taxon>Viridiplantae</taxon>
        <taxon>Streptophyta</taxon>
        <taxon>Embryophyta</taxon>
        <taxon>Tracheophyta</taxon>
        <taxon>Spermatophyta</taxon>
        <taxon>Magnoliopsida</taxon>
        <taxon>eudicotyledons</taxon>
        <taxon>Gunneridae</taxon>
        <taxon>Pentapetalae</taxon>
        <taxon>asterids</taxon>
        <taxon>campanulids</taxon>
        <taxon>Asterales</taxon>
        <taxon>Asteraceae</taxon>
        <taxon>Asteroideae</taxon>
        <taxon>Anthemideae</taxon>
        <taxon>Anthemidinae</taxon>
        <taxon>Tanacetum</taxon>
    </lineage>
</organism>
<accession>A0A6L2LUW8</accession>
<sequence>MVSLYIRCLTDESRWDRFTLDVQQMSRDEERVRLLVSSPGPSTPSSYSSRPAGNAEYSNCKLLLEKIKVSKNSLKVLKVLDNSLEVLKDLKNNLDSLKLQEN</sequence>
<gene>
    <name evidence="1" type="ORF">Tci_037366</name>
</gene>
<evidence type="ECO:0000313" key="1">
    <source>
        <dbReference type="EMBL" id="GEU65388.1"/>
    </source>
</evidence>